<proteinExistence type="predicted"/>
<protein>
    <submittedName>
        <fullName evidence="2">Membrane fusion protein</fullName>
    </submittedName>
</protein>
<keyword evidence="3" id="KW-1185">Reference proteome</keyword>
<evidence type="ECO:0000313" key="3">
    <source>
        <dbReference type="Proteomes" id="UP000198512"/>
    </source>
</evidence>
<evidence type="ECO:0000313" key="2">
    <source>
        <dbReference type="EMBL" id="SEP97193.1"/>
    </source>
</evidence>
<dbReference type="PRINTS" id="PR01490">
    <property type="entry name" value="RTXTOXIND"/>
</dbReference>
<dbReference type="PANTHER" id="PTHR30386">
    <property type="entry name" value="MEMBRANE FUSION SUBUNIT OF EMRAB-TOLC MULTIDRUG EFFLUX PUMP"/>
    <property type="match status" value="1"/>
</dbReference>
<reference evidence="2 3" key="1">
    <citation type="submission" date="2016-10" db="EMBL/GenBank/DDBJ databases">
        <authorList>
            <person name="Varghese N."/>
            <person name="Submissions S."/>
        </authorList>
    </citation>
    <scope>NUCLEOTIDE SEQUENCE [LARGE SCALE GENOMIC DNA]</scope>
    <source>
        <strain evidence="2 3">CIP 109853</strain>
    </source>
</reference>
<dbReference type="InterPro" id="IPR058982">
    <property type="entry name" value="Beta-barrel_AprE"/>
</dbReference>
<feature type="domain" description="AprE-like beta-barrel" evidence="1">
    <location>
        <begin position="239"/>
        <end position="339"/>
    </location>
</feature>
<gene>
    <name evidence="2" type="ORF">SAMN05216600_102440</name>
</gene>
<dbReference type="PANTHER" id="PTHR30386:SF28">
    <property type="entry name" value="EXPORTED PROTEIN"/>
    <property type="match status" value="1"/>
</dbReference>
<evidence type="ECO:0000259" key="1">
    <source>
        <dbReference type="Pfam" id="PF26002"/>
    </source>
</evidence>
<name>A0ABY1B5S8_9PSED</name>
<dbReference type="Gene3D" id="2.40.50.100">
    <property type="match status" value="1"/>
</dbReference>
<dbReference type="Pfam" id="PF26002">
    <property type="entry name" value="Beta-barrel_AprE"/>
    <property type="match status" value="1"/>
</dbReference>
<dbReference type="Proteomes" id="UP000198512">
    <property type="component" value="Unassembled WGS sequence"/>
</dbReference>
<dbReference type="Gene3D" id="2.40.30.170">
    <property type="match status" value="1"/>
</dbReference>
<accession>A0ABY1B5S8</accession>
<organism evidence="2 3">
    <name type="scientific">Pseudomonas cuatrocienegasensis</name>
    <dbReference type="NCBI Taxonomy" id="543360"/>
    <lineage>
        <taxon>Bacteria</taxon>
        <taxon>Pseudomonadati</taxon>
        <taxon>Pseudomonadota</taxon>
        <taxon>Gammaproteobacteria</taxon>
        <taxon>Pseudomonadales</taxon>
        <taxon>Pseudomonadaceae</taxon>
        <taxon>Pseudomonas</taxon>
    </lineage>
</organism>
<sequence length="364" mass="40059">MPEQGLLRISSTGSGIISRIEAADGSQVEKGQPLFVISAERHSVEGGTQKIISEQIKHREVLLKNARSLADERLASQIRMADTRLRSLNDELAQFPHEINLLERRVQLAKAHHARQIELSAASFVSVAQTQQAEADMLAIQGQVETLRRAKATMHREMLELESIKEDSILRHKSDISDIDNSLSLIRQDLAENNVRVEQVEVAPYSGTLTGTNVQLGQQVTAGSLLSSLIPSDSDIAAHIYVPAKQAGFIEVGQKVSLRYAAYPYQKFGMGKGVVAHISKSPYASQELPVHISSALQAVAGAPAQLFYRISVDLEAQDVIGYGKSHQLQAGMLLEADILQDRRRLYEWLLEPLFSITGKTSHSI</sequence>
<dbReference type="InterPro" id="IPR050739">
    <property type="entry name" value="MFP"/>
</dbReference>
<dbReference type="EMBL" id="FOFP01000002">
    <property type="protein sequence ID" value="SEP97193.1"/>
    <property type="molecule type" value="Genomic_DNA"/>
</dbReference>
<comment type="caution">
    <text evidence="2">The sequence shown here is derived from an EMBL/GenBank/DDBJ whole genome shotgun (WGS) entry which is preliminary data.</text>
</comment>